<dbReference type="Pfam" id="PF00392">
    <property type="entry name" value="GntR"/>
    <property type="match status" value="1"/>
</dbReference>
<dbReference type="SMART" id="SM00345">
    <property type="entry name" value="HTH_GNTR"/>
    <property type="match status" value="1"/>
</dbReference>
<dbReference type="EMBL" id="JACHFL010000016">
    <property type="protein sequence ID" value="MBB5365272.1"/>
    <property type="molecule type" value="Genomic_DNA"/>
</dbReference>
<dbReference type="CDD" id="cd07377">
    <property type="entry name" value="WHTH_GntR"/>
    <property type="match status" value="1"/>
</dbReference>
<keyword evidence="2 5" id="KW-0238">DNA-binding</keyword>
<keyword evidence="1" id="KW-0805">Transcription regulation</keyword>
<keyword evidence="6" id="KW-1185">Reference proteome</keyword>
<dbReference type="SUPFAM" id="SSF48008">
    <property type="entry name" value="GntR ligand-binding domain-like"/>
    <property type="match status" value="1"/>
</dbReference>
<evidence type="ECO:0000256" key="3">
    <source>
        <dbReference type="ARBA" id="ARBA00023163"/>
    </source>
</evidence>
<dbReference type="RefSeq" id="WP_221284350.1">
    <property type="nucleotide sequence ID" value="NZ_JACHFL010000016.1"/>
</dbReference>
<dbReference type="GO" id="GO:0003677">
    <property type="term" value="F:DNA binding"/>
    <property type="evidence" value="ECO:0007669"/>
    <property type="project" value="UniProtKB-KW"/>
</dbReference>
<accession>A0A7W8JXX9</accession>
<protein>
    <submittedName>
        <fullName evidence="5">DNA-binding FadR family transcriptional regulator</fullName>
    </submittedName>
</protein>
<dbReference type="Gene3D" id="1.20.120.530">
    <property type="entry name" value="GntR ligand-binding domain-like"/>
    <property type="match status" value="1"/>
</dbReference>
<dbReference type="GO" id="GO:0003700">
    <property type="term" value="F:DNA-binding transcription factor activity"/>
    <property type="evidence" value="ECO:0007669"/>
    <property type="project" value="InterPro"/>
</dbReference>
<dbReference type="Pfam" id="PF07729">
    <property type="entry name" value="FCD"/>
    <property type="match status" value="1"/>
</dbReference>
<dbReference type="Proteomes" id="UP000552709">
    <property type="component" value="Unassembled WGS sequence"/>
</dbReference>
<organism evidence="5 6">
    <name type="scientific">Deinococcus humi</name>
    <dbReference type="NCBI Taxonomy" id="662880"/>
    <lineage>
        <taxon>Bacteria</taxon>
        <taxon>Thermotogati</taxon>
        <taxon>Deinococcota</taxon>
        <taxon>Deinococci</taxon>
        <taxon>Deinococcales</taxon>
        <taxon>Deinococcaceae</taxon>
        <taxon>Deinococcus</taxon>
    </lineage>
</organism>
<dbReference type="PROSITE" id="PS50949">
    <property type="entry name" value="HTH_GNTR"/>
    <property type="match status" value="1"/>
</dbReference>
<dbReference type="SMART" id="SM00895">
    <property type="entry name" value="FCD"/>
    <property type="match status" value="1"/>
</dbReference>
<dbReference type="PANTHER" id="PTHR43537:SF5">
    <property type="entry name" value="UXU OPERON TRANSCRIPTIONAL REGULATOR"/>
    <property type="match status" value="1"/>
</dbReference>
<evidence type="ECO:0000256" key="2">
    <source>
        <dbReference type="ARBA" id="ARBA00023125"/>
    </source>
</evidence>
<dbReference type="AlphaFoldDB" id="A0A7W8JXX9"/>
<evidence type="ECO:0000256" key="1">
    <source>
        <dbReference type="ARBA" id="ARBA00023015"/>
    </source>
</evidence>
<dbReference type="PANTHER" id="PTHR43537">
    <property type="entry name" value="TRANSCRIPTIONAL REGULATOR, GNTR FAMILY"/>
    <property type="match status" value="1"/>
</dbReference>
<dbReference type="InterPro" id="IPR000524">
    <property type="entry name" value="Tscrpt_reg_HTH_GntR"/>
</dbReference>
<reference evidence="5 6" key="1">
    <citation type="submission" date="2020-08" db="EMBL/GenBank/DDBJ databases">
        <title>Genomic Encyclopedia of Type Strains, Phase IV (KMG-IV): sequencing the most valuable type-strain genomes for metagenomic binning, comparative biology and taxonomic classification.</title>
        <authorList>
            <person name="Goeker M."/>
        </authorList>
    </citation>
    <scope>NUCLEOTIDE SEQUENCE [LARGE SCALE GENOMIC DNA]</scope>
    <source>
        <strain evidence="5 6">DSM 27939</strain>
    </source>
</reference>
<dbReference type="SUPFAM" id="SSF46785">
    <property type="entry name" value="Winged helix' DNA-binding domain"/>
    <property type="match status" value="1"/>
</dbReference>
<dbReference type="InterPro" id="IPR011711">
    <property type="entry name" value="GntR_C"/>
</dbReference>
<evidence type="ECO:0000313" key="6">
    <source>
        <dbReference type="Proteomes" id="UP000552709"/>
    </source>
</evidence>
<evidence type="ECO:0000313" key="5">
    <source>
        <dbReference type="EMBL" id="MBB5365272.1"/>
    </source>
</evidence>
<dbReference type="Gene3D" id="1.10.10.10">
    <property type="entry name" value="Winged helix-like DNA-binding domain superfamily/Winged helix DNA-binding domain"/>
    <property type="match status" value="1"/>
</dbReference>
<dbReference type="InterPro" id="IPR008920">
    <property type="entry name" value="TF_FadR/GntR_C"/>
</dbReference>
<comment type="caution">
    <text evidence="5">The sequence shown here is derived from an EMBL/GenBank/DDBJ whole genome shotgun (WGS) entry which is preliminary data.</text>
</comment>
<sequence length="311" mass="33993">MGEHIARHIQGLLVSGQISPGDYLPSQRELAARYGTSVAAVREAISILSAAGVLDARPGRGTVVLPVSEQAPSINLWMGVVHNEAEALAFLDTRRLLEHYTIAHAVTNASAEQRAGLLRLLEKLRQTRAEPEAFVQADLQLHHAIAQAAGNPVVLRLLEALRIPLANVMRAAIGELMSQGHFDSVYAVHEEIVRSILNGDVPQATDAFDRMLAQTIEDGALGRALGRPEDAEPALGPEFSEDLHWNLTRLIGPMADVLIPETAAELGLDVGSMTRRHLSRYLPHLSHHLPAAKRDEWRALSELLLRRYAPD</sequence>
<name>A0A7W8JXX9_9DEIO</name>
<keyword evidence="3" id="KW-0804">Transcription</keyword>
<evidence type="ECO:0000259" key="4">
    <source>
        <dbReference type="PROSITE" id="PS50949"/>
    </source>
</evidence>
<dbReference type="InterPro" id="IPR036390">
    <property type="entry name" value="WH_DNA-bd_sf"/>
</dbReference>
<gene>
    <name evidence="5" type="ORF">HNQ08_004393</name>
</gene>
<proteinExistence type="predicted"/>
<feature type="domain" description="HTH gntR-type" evidence="4">
    <location>
        <begin position="1"/>
        <end position="67"/>
    </location>
</feature>
<dbReference type="InterPro" id="IPR036388">
    <property type="entry name" value="WH-like_DNA-bd_sf"/>
</dbReference>